<comment type="similarity">
    <text evidence="3 9">Belongs to the nonaspanin (TM9SF) (TC 9.A.2) family.</text>
</comment>
<keyword evidence="8 9" id="KW-0472">Membrane</keyword>
<accession>A0A8J5RBC0</accession>
<dbReference type="Pfam" id="PF02990">
    <property type="entry name" value="EMP70"/>
    <property type="match status" value="1"/>
</dbReference>
<keyword evidence="6" id="KW-0967">Endosome</keyword>
<dbReference type="GO" id="GO:0072657">
    <property type="term" value="P:protein localization to membrane"/>
    <property type="evidence" value="ECO:0007669"/>
    <property type="project" value="TreeGrafter"/>
</dbReference>
<dbReference type="PANTHER" id="PTHR10766">
    <property type="entry name" value="TRANSMEMBRANE 9 SUPERFAMILY PROTEIN"/>
    <property type="match status" value="1"/>
</dbReference>
<keyword evidence="7 9" id="KW-1133">Transmembrane helix</keyword>
<dbReference type="PANTHER" id="PTHR10766:SF142">
    <property type="entry name" value="TRANSMEMBRANE 9 SUPERFAMILY MEMBER"/>
    <property type="match status" value="1"/>
</dbReference>
<keyword evidence="5" id="KW-0732">Signal</keyword>
<evidence type="ECO:0000256" key="9">
    <source>
        <dbReference type="RuleBase" id="RU363079"/>
    </source>
</evidence>
<gene>
    <name evidence="10" type="ORF">GUJ93_ZPchr0008g13863</name>
</gene>
<organism evidence="10 11">
    <name type="scientific">Zizania palustris</name>
    <name type="common">Northern wild rice</name>
    <dbReference type="NCBI Taxonomy" id="103762"/>
    <lineage>
        <taxon>Eukaryota</taxon>
        <taxon>Viridiplantae</taxon>
        <taxon>Streptophyta</taxon>
        <taxon>Embryophyta</taxon>
        <taxon>Tracheophyta</taxon>
        <taxon>Spermatophyta</taxon>
        <taxon>Magnoliopsida</taxon>
        <taxon>Liliopsida</taxon>
        <taxon>Poales</taxon>
        <taxon>Poaceae</taxon>
        <taxon>BOP clade</taxon>
        <taxon>Oryzoideae</taxon>
        <taxon>Oryzeae</taxon>
        <taxon>Zizaniinae</taxon>
        <taxon>Zizania</taxon>
    </lineage>
</organism>
<evidence type="ECO:0000256" key="1">
    <source>
        <dbReference type="ARBA" id="ARBA00004337"/>
    </source>
</evidence>
<evidence type="ECO:0000256" key="4">
    <source>
        <dbReference type="ARBA" id="ARBA00022692"/>
    </source>
</evidence>
<comment type="subcellular location">
    <subcellularLocation>
        <location evidence="1">Endosome membrane</location>
        <topology evidence="1">Multi-pass membrane protein</topology>
    </subcellularLocation>
    <subcellularLocation>
        <location evidence="2">Golgi apparatus membrane</location>
        <topology evidence="2">Multi-pass membrane protein</topology>
    </subcellularLocation>
</comment>
<proteinExistence type="inferred from homology"/>
<evidence type="ECO:0000256" key="2">
    <source>
        <dbReference type="ARBA" id="ARBA00004653"/>
    </source>
</evidence>
<evidence type="ECO:0000313" key="10">
    <source>
        <dbReference type="EMBL" id="KAG8046933.1"/>
    </source>
</evidence>
<evidence type="ECO:0000256" key="5">
    <source>
        <dbReference type="ARBA" id="ARBA00022729"/>
    </source>
</evidence>
<dbReference type="EMBL" id="JAAALK010000290">
    <property type="protein sequence ID" value="KAG8046933.1"/>
    <property type="molecule type" value="Genomic_DNA"/>
</dbReference>
<comment type="caution">
    <text evidence="9">Lacks conserved residue(s) required for the propagation of feature annotation.</text>
</comment>
<reference evidence="10" key="1">
    <citation type="journal article" date="2021" name="bioRxiv">
        <title>Whole Genome Assembly and Annotation of Northern Wild Rice, Zizania palustris L., Supports a Whole Genome Duplication in the Zizania Genus.</title>
        <authorList>
            <person name="Haas M."/>
            <person name="Kono T."/>
            <person name="Macchietto M."/>
            <person name="Millas R."/>
            <person name="McGilp L."/>
            <person name="Shao M."/>
            <person name="Duquette J."/>
            <person name="Hirsch C.N."/>
            <person name="Kimball J."/>
        </authorList>
    </citation>
    <scope>NUCLEOTIDE SEQUENCE</scope>
    <source>
        <tissue evidence="10">Fresh leaf tissue</tissue>
    </source>
</reference>
<evidence type="ECO:0000313" key="11">
    <source>
        <dbReference type="Proteomes" id="UP000729402"/>
    </source>
</evidence>
<protein>
    <recommendedName>
        <fullName evidence="9">Transmembrane 9 superfamily member</fullName>
    </recommendedName>
</protein>
<evidence type="ECO:0000256" key="3">
    <source>
        <dbReference type="ARBA" id="ARBA00005227"/>
    </source>
</evidence>
<reference evidence="10" key="2">
    <citation type="submission" date="2021-02" db="EMBL/GenBank/DDBJ databases">
        <authorList>
            <person name="Kimball J.A."/>
            <person name="Haas M.W."/>
            <person name="Macchietto M."/>
            <person name="Kono T."/>
            <person name="Duquette J."/>
            <person name="Shao M."/>
        </authorList>
    </citation>
    <scope>NUCLEOTIDE SEQUENCE</scope>
    <source>
        <tissue evidence="10">Fresh leaf tissue</tissue>
    </source>
</reference>
<evidence type="ECO:0000256" key="8">
    <source>
        <dbReference type="ARBA" id="ARBA00023136"/>
    </source>
</evidence>
<feature type="transmembrane region" description="Helical" evidence="9">
    <location>
        <begin position="67"/>
        <end position="89"/>
    </location>
</feature>
<dbReference type="GO" id="GO:0010008">
    <property type="term" value="C:endosome membrane"/>
    <property type="evidence" value="ECO:0007669"/>
    <property type="project" value="UniProtKB-SubCell"/>
</dbReference>
<dbReference type="GO" id="GO:0000139">
    <property type="term" value="C:Golgi membrane"/>
    <property type="evidence" value="ECO:0007669"/>
    <property type="project" value="UniProtKB-SubCell"/>
</dbReference>
<evidence type="ECO:0000256" key="7">
    <source>
        <dbReference type="ARBA" id="ARBA00022989"/>
    </source>
</evidence>
<name>A0A8J5RBC0_ZIZPA</name>
<evidence type="ECO:0000256" key="6">
    <source>
        <dbReference type="ARBA" id="ARBA00022753"/>
    </source>
</evidence>
<dbReference type="AlphaFoldDB" id="A0A8J5RBC0"/>
<feature type="transmembrane region" description="Helical" evidence="9">
    <location>
        <begin position="134"/>
        <end position="155"/>
    </location>
</feature>
<dbReference type="Proteomes" id="UP000729402">
    <property type="component" value="Unassembled WGS sequence"/>
</dbReference>
<comment type="caution">
    <text evidence="10">The sequence shown here is derived from an EMBL/GenBank/DDBJ whole genome shotgun (WGS) entry which is preliminary data.</text>
</comment>
<keyword evidence="11" id="KW-1185">Reference proteome</keyword>
<sequence>MATVNAVELISFSVGKDSDGYTVVGFEVVSCSVDHDEAVTFVESIVEYSRLSWWEAYLEMGGTKVHWFSILNSIVVVAFLAIILLVILLRTVRHDLAQYEELGGEARAQQADELAGWKIIVRDMFRSCHRCLEALLSPAMLYFYLLLGFAARYTVVRIWKTMRHGNSVGWKHVTWRVSRAFAESSV</sequence>
<keyword evidence="4 9" id="KW-0812">Transmembrane</keyword>
<dbReference type="InterPro" id="IPR004240">
    <property type="entry name" value="EMP70"/>
</dbReference>